<gene>
    <name evidence="1" type="ORF">GCM10007981_13290</name>
</gene>
<dbReference type="OrthoDB" id="55804at2157"/>
<organism evidence="1 2">
    <name type="scientific">Thermocladium modestius</name>
    <dbReference type="NCBI Taxonomy" id="62609"/>
    <lineage>
        <taxon>Archaea</taxon>
        <taxon>Thermoproteota</taxon>
        <taxon>Thermoprotei</taxon>
        <taxon>Thermoproteales</taxon>
        <taxon>Thermoproteaceae</taxon>
        <taxon>Thermocladium</taxon>
    </lineage>
</organism>
<sequence>MSQTSLFMPLDARLADVLGLLDTLENDFGGAADIYKVAQQMDSDLDDLIPALNAASSLGLVEVINGDVKITSDGRRFLSAKISDRKRMLRERIISIEPFKTAVELGRLSPFKIDELISELGRRGYHDAKDPNARDLLSILLAEWGVYAGILRRKGDEYVAL</sequence>
<keyword evidence="1" id="KW-0547">Nucleotide-binding</keyword>
<reference evidence="1" key="1">
    <citation type="journal article" date="2014" name="Int. J. Syst. Evol. Microbiol.">
        <title>Complete genome sequence of Corynebacterium casei LMG S-19264T (=DSM 44701T), isolated from a smear-ripened cheese.</title>
        <authorList>
            <consortium name="US DOE Joint Genome Institute (JGI-PGF)"/>
            <person name="Walter F."/>
            <person name="Albersmeier A."/>
            <person name="Kalinowski J."/>
            <person name="Ruckert C."/>
        </authorList>
    </citation>
    <scope>NUCLEOTIDE SEQUENCE</scope>
    <source>
        <strain evidence="1">JCM 10088</strain>
    </source>
</reference>
<evidence type="ECO:0000313" key="1">
    <source>
        <dbReference type="EMBL" id="GGP21444.1"/>
    </source>
</evidence>
<dbReference type="Proteomes" id="UP000610960">
    <property type="component" value="Unassembled WGS sequence"/>
</dbReference>
<dbReference type="Pfam" id="PF09821">
    <property type="entry name" value="AAA_assoc_C"/>
    <property type="match status" value="1"/>
</dbReference>
<dbReference type="InterPro" id="IPR018632">
    <property type="entry name" value="AAA-associated_dom_C"/>
</dbReference>
<evidence type="ECO:0000313" key="2">
    <source>
        <dbReference type="Proteomes" id="UP000610960"/>
    </source>
</evidence>
<reference evidence="1" key="2">
    <citation type="submission" date="2020-09" db="EMBL/GenBank/DDBJ databases">
        <authorList>
            <person name="Sun Q."/>
            <person name="Ohkuma M."/>
        </authorList>
    </citation>
    <scope>NUCLEOTIDE SEQUENCE</scope>
    <source>
        <strain evidence="1">JCM 10088</strain>
    </source>
</reference>
<dbReference type="AlphaFoldDB" id="A0A830GWW0"/>
<proteinExistence type="predicted"/>
<dbReference type="EMBL" id="BMNL01000003">
    <property type="protein sequence ID" value="GGP21444.1"/>
    <property type="molecule type" value="Genomic_DNA"/>
</dbReference>
<name>A0A830GWW0_9CREN</name>
<dbReference type="RefSeq" id="WP_188596642.1">
    <property type="nucleotide sequence ID" value="NZ_BMNL01000003.1"/>
</dbReference>
<keyword evidence="1" id="KW-0067">ATP-binding</keyword>
<comment type="caution">
    <text evidence="1">The sequence shown here is derived from an EMBL/GenBank/DDBJ whole genome shotgun (WGS) entry which is preliminary data.</text>
</comment>
<keyword evidence="2" id="KW-1185">Reference proteome</keyword>
<dbReference type="GO" id="GO:0005524">
    <property type="term" value="F:ATP binding"/>
    <property type="evidence" value="ECO:0007669"/>
    <property type="project" value="UniProtKB-KW"/>
</dbReference>
<protein>
    <submittedName>
        <fullName evidence="1">ABC transporter ATP-binding protein</fullName>
    </submittedName>
</protein>
<accession>A0A830GWW0</accession>